<keyword evidence="2" id="KW-0645">Protease</keyword>
<organism evidence="9 10">
    <name type="scientific">Segatella copri</name>
    <dbReference type="NCBI Taxonomy" id="165179"/>
    <lineage>
        <taxon>Bacteria</taxon>
        <taxon>Pseudomonadati</taxon>
        <taxon>Bacteroidota</taxon>
        <taxon>Bacteroidia</taxon>
        <taxon>Bacteroidales</taxon>
        <taxon>Prevotellaceae</taxon>
        <taxon>Segatella</taxon>
    </lineage>
</organism>
<feature type="domain" description="Spi protease inhibitor" evidence="8">
    <location>
        <begin position="42"/>
        <end position="142"/>
    </location>
</feature>
<keyword evidence="4" id="KW-0378">Hydrolase</keyword>
<dbReference type="Gene3D" id="3.90.70.50">
    <property type="entry name" value="Peptidase C10, streptopain"/>
    <property type="match status" value="1"/>
</dbReference>
<evidence type="ECO:0000256" key="3">
    <source>
        <dbReference type="ARBA" id="ARBA00022729"/>
    </source>
</evidence>
<feature type="active site" description="Nucleophile" evidence="6">
    <location>
        <position position="194"/>
    </location>
</feature>
<dbReference type="SUPFAM" id="SSF54001">
    <property type="entry name" value="Cysteine proteinases"/>
    <property type="match status" value="1"/>
</dbReference>
<dbReference type="Pfam" id="PF13734">
    <property type="entry name" value="Inhibitor_I69"/>
    <property type="match status" value="1"/>
</dbReference>
<evidence type="ECO:0000256" key="1">
    <source>
        <dbReference type="ARBA" id="ARBA00009693"/>
    </source>
</evidence>
<dbReference type="PRINTS" id="PR00797">
    <property type="entry name" value="STREPTOPAIN"/>
</dbReference>
<evidence type="ECO:0000256" key="6">
    <source>
        <dbReference type="PIRSR" id="PIRSR600200-1"/>
    </source>
</evidence>
<dbReference type="Proteomes" id="UP000421408">
    <property type="component" value="Unassembled WGS sequence"/>
</dbReference>
<name>A0AA90ZS01_9BACT</name>
<evidence type="ECO:0000313" key="9">
    <source>
        <dbReference type="EMBL" id="MQN83055.1"/>
    </source>
</evidence>
<evidence type="ECO:0000259" key="8">
    <source>
        <dbReference type="Pfam" id="PF13734"/>
    </source>
</evidence>
<evidence type="ECO:0000313" key="10">
    <source>
        <dbReference type="Proteomes" id="UP000421408"/>
    </source>
</evidence>
<feature type="chain" id="PRO_5041640939" description="Spi protease inhibitor domain-containing protein" evidence="7">
    <location>
        <begin position="41"/>
        <end position="1018"/>
    </location>
</feature>
<dbReference type="AlphaFoldDB" id="A0AA90ZS01"/>
<dbReference type="GO" id="GO:0006508">
    <property type="term" value="P:proteolysis"/>
    <property type="evidence" value="ECO:0007669"/>
    <property type="project" value="UniProtKB-KW"/>
</dbReference>
<evidence type="ECO:0000256" key="2">
    <source>
        <dbReference type="ARBA" id="ARBA00022670"/>
    </source>
</evidence>
<keyword evidence="5" id="KW-0788">Thiol protease</keyword>
<comment type="similarity">
    <text evidence="1">Belongs to the peptidase C10 family.</text>
</comment>
<reference evidence="10" key="1">
    <citation type="submission" date="2019-09" db="EMBL/GenBank/DDBJ databases">
        <title>Distinct polysaccharide growth profiles of human intestinal Prevotella copri isolates.</title>
        <authorList>
            <person name="Fehlner-Peach H."/>
            <person name="Magnabosco C."/>
            <person name="Raghavan V."/>
            <person name="Scher J.U."/>
            <person name="Tett A."/>
            <person name="Cox L.M."/>
            <person name="Gottsegen C."/>
            <person name="Watters A."/>
            <person name="Wiltshire- Gordon J.D."/>
            <person name="Segata N."/>
            <person name="Bonneau R."/>
            <person name="Littman D.R."/>
        </authorList>
    </citation>
    <scope>NUCLEOTIDE SEQUENCE [LARGE SCALE GENOMIC DNA]</scope>
    <source>
        <strain evidence="10">iAA108</strain>
    </source>
</reference>
<dbReference type="InterPro" id="IPR000200">
    <property type="entry name" value="Peptidase_C10"/>
</dbReference>
<gene>
    <name evidence="9" type="ORF">F7D74_03390</name>
</gene>
<keyword evidence="3 7" id="KW-0732">Signal</keyword>
<proteinExistence type="inferred from homology"/>
<dbReference type="EMBL" id="VZCC01000014">
    <property type="protein sequence ID" value="MQN83055.1"/>
    <property type="molecule type" value="Genomic_DNA"/>
</dbReference>
<dbReference type="InterPro" id="IPR044934">
    <property type="entry name" value="Streptopain_sf"/>
</dbReference>
<dbReference type="InterPro" id="IPR038765">
    <property type="entry name" value="Papain-like_cys_pep_sf"/>
</dbReference>
<evidence type="ECO:0000256" key="4">
    <source>
        <dbReference type="ARBA" id="ARBA00022801"/>
    </source>
</evidence>
<accession>A0AA90ZS01</accession>
<feature type="active site" description="Proton acceptor" evidence="6">
    <location>
        <position position="356"/>
    </location>
</feature>
<feature type="signal peptide" evidence="7">
    <location>
        <begin position="1"/>
        <end position="40"/>
    </location>
</feature>
<evidence type="ECO:0000256" key="7">
    <source>
        <dbReference type="SAM" id="SignalP"/>
    </source>
</evidence>
<comment type="caution">
    <text evidence="9">The sequence shown here is derived from an EMBL/GenBank/DDBJ whole genome shotgun (WGS) entry which is preliminary data.</text>
</comment>
<protein>
    <recommendedName>
        <fullName evidence="8">Spi protease inhibitor domain-containing protein</fullName>
    </recommendedName>
</protein>
<evidence type="ECO:0000256" key="5">
    <source>
        <dbReference type="ARBA" id="ARBA00022807"/>
    </source>
</evidence>
<dbReference type="InterPro" id="IPR025896">
    <property type="entry name" value="Spi_Prtas-inh"/>
</dbReference>
<dbReference type="GO" id="GO:0008234">
    <property type="term" value="F:cysteine-type peptidase activity"/>
    <property type="evidence" value="ECO:0007669"/>
    <property type="project" value="UniProtKB-KW"/>
</dbReference>
<sequence length="1018" mass="112797">MTVLLLFGILMKIKINCNLMGKIKLTFLLGMFLASLPAIAQTEEDAKNAALDFLKQKKGNAKLELSSSKLDVGTTSANAKSVGSSSTKSTGEVYAFNVQGGGFALVCTGNGNTAVAGYSDSGSLDVDNVPEAMKTWLTGYQAVMASSSLATKEPGWEGPSVTPVAPLIKTQWGQSAPYNCKCPSDGKQTAIVGCVPVALAQVLNYYHQNQKGGGSLKYAHVDSETEYEIDYSSTTYDWKNMLNSYIKPDITQTQKDAVGKLMLECGIACKADFDYTSTSANMPFVALNKYYNYECMYVARESHYSIGWGYSSDYHISTDKWMSMIQEELTAGRPIIYSASDLPGGSGMYVKPAANHCFVIDGIDSQNYVHVNWGWTGIADGYYDVAVLNPGGNFNYEQGYRCDHSMIIGIKPRATAYYSDEVCQPFVVCDWQTGRGDAVKSKQKSSISTRSVSSIVTSKEKMIFQLISSTYENKKFEFTTVLAKDGKIVKNLPGGYYNETLNGWPSINRWNLSQGFNKVPTEVADGVYEIRTAYKDADGRIQLCPAPKQIIPTMEIVNKGTGMIIHGLEGEDLVKTLTIEDIQPASEIFAGTKFYLYLKAKGSTNNSYLQFKNVETGKVYGTSNTSSFSFKHLYDNYTSVKAVGLSPINVENSFTMPAGRYLVMLPEEETRISFAKDFYIDVKEKPSYPILDGIDLAWCHFFGYNPDETYSLGYSPLENTECLETVRPEFQYANKVKEPVTVNVYMINRDNGAERLVASLKDWTPGQTRPLGLMPYPLSGNYEFKCKYLTPDGERASLMPTENYEREPYHNYNIENNVEGVSYPCELVSWSKKTSTASERMAGTGQFTTSVQLGLRISLDSYDKGAVITKYAVVKALFFDKKSKEVVVDSVTNVIIANKLICSYTLTPQLTDNSKYSVCVLYANHNWGWSRNEYSYVLNSDKSIAEFELVNDGTTSIAKISTFSSIFKQGETVRVYDMNGILVRTLAASPDLWSNLLSTLPSGVFVLKSSSQTIKFRK</sequence>
<dbReference type="Pfam" id="PF01640">
    <property type="entry name" value="Peptidase_C10"/>
    <property type="match status" value="1"/>
</dbReference>